<evidence type="ECO:0000256" key="1">
    <source>
        <dbReference type="SAM" id="MobiDB-lite"/>
    </source>
</evidence>
<organism evidence="3 4">
    <name type="scientific">Thermohalobacter berrensis</name>
    <dbReference type="NCBI Taxonomy" id="99594"/>
    <lineage>
        <taxon>Bacteria</taxon>
        <taxon>Bacillati</taxon>
        <taxon>Bacillota</taxon>
        <taxon>Tissierellia</taxon>
        <taxon>Tissierellales</taxon>
        <taxon>Thermohalobacteraceae</taxon>
        <taxon>Thermohalobacter</taxon>
    </lineage>
</organism>
<feature type="compositionally biased region" description="Acidic residues" evidence="1">
    <location>
        <begin position="125"/>
        <end position="135"/>
    </location>
</feature>
<evidence type="ECO:0000313" key="3">
    <source>
        <dbReference type="EMBL" id="RKD34583.1"/>
    </source>
</evidence>
<evidence type="ECO:0000259" key="2">
    <source>
        <dbReference type="PROSITE" id="PS50234"/>
    </source>
</evidence>
<dbReference type="RefSeq" id="WP_120166632.1">
    <property type="nucleotide sequence ID" value="NZ_MCIB01000001.1"/>
</dbReference>
<protein>
    <recommendedName>
        <fullName evidence="2">VWFA domain-containing protein</fullName>
    </recommendedName>
</protein>
<dbReference type="PANTHER" id="PTHR24020:SF84">
    <property type="entry name" value="VWFA DOMAIN-CONTAINING PROTEIN"/>
    <property type="match status" value="1"/>
</dbReference>
<dbReference type="InterPro" id="IPR036465">
    <property type="entry name" value="vWFA_dom_sf"/>
</dbReference>
<accession>A0A419TAU4</accession>
<reference evidence="3 4" key="1">
    <citation type="submission" date="2016-08" db="EMBL/GenBank/DDBJ databases">
        <title>Novel Firmicutes and Novel Genomes.</title>
        <authorList>
            <person name="Poppleton D.I."/>
            <person name="Gribaldo S."/>
        </authorList>
    </citation>
    <scope>NUCLEOTIDE SEQUENCE [LARGE SCALE GENOMIC DNA]</scope>
    <source>
        <strain evidence="3 4">CTT3</strain>
    </source>
</reference>
<keyword evidence="4" id="KW-1185">Reference proteome</keyword>
<dbReference type="PROSITE" id="PS50234">
    <property type="entry name" value="VWFA"/>
    <property type="match status" value="1"/>
</dbReference>
<dbReference type="Proteomes" id="UP000284177">
    <property type="component" value="Unassembled WGS sequence"/>
</dbReference>
<dbReference type="OrthoDB" id="1656124at2"/>
<feature type="domain" description="VWFA" evidence="2">
    <location>
        <begin position="83"/>
        <end position="339"/>
    </location>
</feature>
<dbReference type="SMART" id="SM00327">
    <property type="entry name" value="VWA"/>
    <property type="match status" value="1"/>
</dbReference>
<feature type="region of interest" description="Disordered" evidence="1">
    <location>
        <begin position="109"/>
        <end position="137"/>
    </location>
</feature>
<comment type="caution">
    <text evidence="3">The sequence shown here is derived from an EMBL/GenBank/DDBJ whole genome shotgun (WGS) entry which is preliminary data.</text>
</comment>
<dbReference type="InterPro" id="IPR050525">
    <property type="entry name" value="ECM_Assembly_Org"/>
</dbReference>
<dbReference type="SUPFAM" id="SSF53300">
    <property type="entry name" value="vWA-like"/>
    <property type="match status" value="1"/>
</dbReference>
<gene>
    <name evidence="3" type="ORF">BET03_01790</name>
</gene>
<dbReference type="Gene3D" id="3.40.50.410">
    <property type="entry name" value="von Willebrand factor, type A domain"/>
    <property type="match status" value="1"/>
</dbReference>
<dbReference type="EMBL" id="MCIB01000001">
    <property type="protein sequence ID" value="RKD34583.1"/>
    <property type="molecule type" value="Genomic_DNA"/>
</dbReference>
<proteinExistence type="predicted"/>
<sequence>MKFNSPFKKSIMYFFLVFTFILTSLNHIHGETIDNVKAPINVIRFIDKNQFKVNEEFDINYTIQPKDLSLENVDYENYIKDKEIVLVIDTSDSMDEEINFDKEKGKENKEKKWSKGNKKKKDKDDRDDENDESENNEEKKIDVVKKVTKDFLVKLKDNEKVKVTLISYSDYAQEYIYNEQDFARLADKTKYKINNEEFTQYEDLINDIENLEVGGTTNIGDGLRKAYYKLLNSRNKDADKYIILLTDGYPTSYSKRKGDYYLDYGDSYKSHKNNKKGFEYAKKVTEELIANGELNIKSYVVGFGDDVGKEKLEEIVSIAEGNYLEAKDGNELEEIYKEIANFIDSDLVIHNIYFKERFPDGIKVIDTPANLETDGQTVTGYIGDITYKFDYGTNKFTADPIEFWIKVKSINVGIYNLGIDENGNSSSTLTYIDFDGTESTLQIPALSFTVKVSPDGKIENTMIKHGIYIEGKTIDNNFLESEGGVVEVVSEFNVNLGILMELYNKDSDIILHLNNEGNPKIEIIDAPDIKVYAVNDESKRLIEDIQVSIIKDIDNEKVYNILISNESEEMDDYYILVYTFKSYIDEQYSNDLVTIKNSITLDEYVSDLNVKIHPLPAIR</sequence>
<evidence type="ECO:0000313" key="4">
    <source>
        <dbReference type="Proteomes" id="UP000284177"/>
    </source>
</evidence>
<name>A0A419TAU4_9FIRM</name>
<dbReference type="CDD" id="cd00198">
    <property type="entry name" value="vWFA"/>
    <property type="match status" value="1"/>
</dbReference>
<dbReference type="AlphaFoldDB" id="A0A419TAU4"/>
<dbReference type="PANTHER" id="PTHR24020">
    <property type="entry name" value="COLLAGEN ALPHA"/>
    <property type="match status" value="1"/>
</dbReference>
<dbReference type="InterPro" id="IPR002035">
    <property type="entry name" value="VWF_A"/>
</dbReference>
<dbReference type="Pfam" id="PF00092">
    <property type="entry name" value="VWA"/>
    <property type="match status" value="1"/>
</dbReference>